<dbReference type="RefSeq" id="WP_188954687.1">
    <property type="nucleotide sequence ID" value="NZ_BMIB01000003.1"/>
</dbReference>
<keyword evidence="5" id="KW-0190">Covalent protein-DNA linkage</keyword>
<accession>A0A917MXJ3</accession>
<protein>
    <recommendedName>
        <fullName evidence="8">Abasic site processing protein</fullName>
        <ecNumber evidence="8">3.4.-.-</ecNumber>
    </recommendedName>
</protein>
<organism evidence="9 10">
    <name type="scientific">Filimonas zeae</name>
    <dbReference type="NCBI Taxonomy" id="1737353"/>
    <lineage>
        <taxon>Bacteria</taxon>
        <taxon>Pseudomonadati</taxon>
        <taxon>Bacteroidota</taxon>
        <taxon>Chitinophagia</taxon>
        <taxon>Chitinophagales</taxon>
        <taxon>Chitinophagaceae</taxon>
        <taxon>Filimonas</taxon>
    </lineage>
</organism>
<evidence type="ECO:0000256" key="2">
    <source>
        <dbReference type="ARBA" id="ARBA00022670"/>
    </source>
</evidence>
<comment type="caution">
    <text evidence="9">The sequence shown here is derived from an EMBL/GenBank/DDBJ whole genome shotgun (WGS) entry which is preliminary data.</text>
</comment>
<evidence type="ECO:0000256" key="8">
    <source>
        <dbReference type="RuleBase" id="RU364100"/>
    </source>
</evidence>
<keyword evidence="3" id="KW-0227">DNA damage</keyword>
<keyword evidence="10" id="KW-1185">Reference proteome</keyword>
<dbReference type="GO" id="GO:0016829">
    <property type="term" value="F:lyase activity"/>
    <property type="evidence" value="ECO:0007669"/>
    <property type="project" value="UniProtKB-KW"/>
</dbReference>
<dbReference type="GO" id="GO:0008233">
    <property type="term" value="F:peptidase activity"/>
    <property type="evidence" value="ECO:0007669"/>
    <property type="project" value="UniProtKB-KW"/>
</dbReference>
<sequence length="253" mass="29348">MCYDISFTSNIRKLQDYFPGLTIDPEVNVDFTSDHVQAQAYAPFPVITNSNNQLVVKPFEWGVIPDYFRTVEDVKKGRSFMCNAQSEKVVNDHRSFWRRIRQNRCLIPVTGIYEHRGVAGFKNKIPYHIQLRERPVFCLPGLFHHSPFPEVETGEMTGTFTIITRSANNVMKQIHNDGPNTGRMPLFLPQALELQWLQPDLNDEQIQAMLDYQLPDAALEYYPVYTIRSRKPRPDDLDKTAPYTWQNLPELAV</sequence>
<dbReference type="EMBL" id="BMIB01000003">
    <property type="protein sequence ID" value="GGH73679.1"/>
    <property type="molecule type" value="Genomic_DNA"/>
</dbReference>
<evidence type="ECO:0000256" key="3">
    <source>
        <dbReference type="ARBA" id="ARBA00022763"/>
    </source>
</evidence>
<dbReference type="GO" id="GO:0006508">
    <property type="term" value="P:proteolysis"/>
    <property type="evidence" value="ECO:0007669"/>
    <property type="project" value="UniProtKB-KW"/>
</dbReference>
<dbReference type="GO" id="GO:0003697">
    <property type="term" value="F:single-stranded DNA binding"/>
    <property type="evidence" value="ECO:0007669"/>
    <property type="project" value="InterPro"/>
</dbReference>
<dbReference type="Proteomes" id="UP000627292">
    <property type="component" value="Unassembled WGS sequence"/>
</dbReference>
<dbReference type="Gene3D" id="3.90.1680.10">
    <property type="entry name" value="SOS response associated peptidase-like"/>
    <property type="match status" value="1"/>
</dbReference>
<evidence type="ECO:0000256" key="4">
    <source>
        <dbReference type="ARBA" id="ARBA00022801"/>
    </source>
</evidence>
<dbReference type="InterPro" id="IPR003738">
    <property type="entry name" value="SRAP"/>
</dbReference>
<gene>
    <name evidence="9" type="ORF">GCM10011379_35450</name>
</gene>
<evidence type="ECO:0000313" key="10">
    <source>
        <dbReference type="Proteomes" id="UP000627292"/>
    </source>
</evidence>
<evidence type="ECO:0000256" key="1">
    <source>
        <dbReference type="ARBA" id="ARBA00008136"/>
    </source>
</evidence>
<evidence type="ECO:0000313" key="9">
    <source>
        <dbReference type="EMBL" id="GGH73679.1"/>
    </source>
</evidence>
<dbReference type="PANTHER" id="PTHR13604">
    <property type="entry name" value="DC12-RELATED"/>
    <property type="match status" value="1"/>
</dbReference>
<name>A0A917MXJ3_9BACT</name>
<keyword evidence="4 8" id="KW-0378">Hydrolase</keyword>
<reference evidence="9" key="1">
    <citation type="journal article" date="2014" name="Int. J. Syst. Evol. Microbiol.">
        <title>Complete genome sequence of Corynebacterium casei LMG S-19264T (=DSM 44701T), isolated from a smear-ripened cheese.</title>
        <authorList>
            <consortium name="US DOE Joint Genome Institute (JGI-PGF)"/>
            <person name="Walter F."/>
            <person name="Albersmeier A."/>
            <person name="Kalinowski J."/>
            <person name="Ruckert C."/>
        </authorList>
    </citation>
    <scope>NUCLEOTIDE SEQUENCE</scope>
    <source>
        <strain evidence="9">CGMCC 1.15290</strain>
    </source>
</reference>
<evidence type="ECO:0000256" key="7">
    <source>
        <dbReference type="ARBA" id="ARBA00023239"/>
    </source>
</evidence>
<keyword evidence="2 8" id="KW-0645">Protease</keyword>
<reference evidence="9" key="2">
    <citation type="submission" date="2020-09" db="EMBL/GenBank/DDBJ databases">
        <authorList>
            <person name="Sun Q."/>
            <person name="Zhou Y."/>
        </authorList>
    </citation>
    <scope>NUCLEOTIDE SEQUENCE</scope>
    <source>
        <strain evidence="9">CGMCC 1.15290</strain>
    </source>
</reference>
<dbReference type="AlphaFoldDB" id="A0A917MXJ3"/>
<dbReference type="EC" id="3.4.-.-" evidence="8"/>
<keyword evidence="6" id="KW-0238">DNA-binding</keyword>
<dbReference type="GO" id="GO:0106300">
    <property type="term" value="P:protein-DNA covalent cross-linking repair"/>
    <property type="evidence" value="ECO:0007669"/>
    <property type="project" value="InterPro"/>
</dbReference>
<dbReference type="SUPFAM" id="SSF143081">
    <property type="entry name" value="BB1717-like"/>
    <property type="match status" value="1"/>
</dbReference>
<dbReference type="PANTHER" id="PTHR13604:SF0">
    <property type="entry name" value="ABASIC SITE PROCESSING PROTEIN HMCES"/>
    <property type="match status" value="1"/>
</dbReference>
<comment type="similarity">
    <text evidence="1 8">Belongs to the SOS response-associated peptidase family.</text>
</comment>
<evidence type="ECO:0000256" key="6">
    <source>
        <dbReference type="ARBA" id="ARBA00023125"/>
    </source>
</evidence>
<keyword evidence="7" id="KW-0456">Lyase</keyword>
<dbReference type="InterPro" id="IPR036590">
    <property type="entry name" value="SRAP-like"/>
</dbReference>
<proteinExistence type="inferred from homology"/>
<dbReference type="Pfam" id="PF02586">
    <property type="entry name" value="SRAP"/>
    <property type="match status" value="1"/>
</dbReference>
<evidence type="ECO:0000256" key="5">
    <source>
        <dbReference type="ARBA" id="ARBA00023124"/>
    </source>
</evidence>